<dbReference type="HOGENOM" id="CLU_2926686_0_0_1"/>
<dbReference type="Gramene" id="OPUNC11G20030.1">
    <property type="protein sequence ID" value="OPUNC11G20030.1"/>
    <property type="gene ID" value="OPUNC11G20030"/>
</dbReference>
<keyword evidence="3" id="KW-1185">Reference proteome</keyword>
<dbReference type="EnsemblPlants" id="OPUNC11G20030.1">
    <property type="protein sequence ID" value="OPUNC11G20030.1"/>
    <property type="gene ID" value="OPUNC11G20030"/>
</dbReference>
<evidence type="ECO:0000313" key="3">
    <source>
        <dbReference type="Proteomes" id="UP000026962"/>
    </source>
</evidence>
<name>A0A0E0MIE6_ORYPU</name>
<protein>
    <submittedName>
        <fullName evidence="2">Uncharacterized protein</fullName>
    </submittedName>
</protein>
<dbReference type="AlphaFoldDB" id="A0A0E0MIE6"/>
<feature type="region of interest" description="Disordered" evidence="1">
    <location>
        <begin position="1"/>
        <end position="29"/>
    </location>
</feature>
<reference evidence="2" key="2">
    <citation type="submission" date="2018-05" db="EMBL/GenBank/DDBJ databases">
        <title>OpunRS2 (Oryza punctata Reference Sequence Version 2).</title>
        <authorList>
            <person name="Zhang J."/>
            <person name="Kudrna D."/>
            <person name="Lee S."/>
            <person name="Talag J."/>
            <person name="Welchert J."/>
            <person name="Wing R.A."/>
        </authorList>
    </citation>
    <scope>NUCLEOTIDE SEQUENCE [LARGE SCALE GENOMIC DNA]</scope>
</reference>
<dbReference type="Proteomes" id="UP000026962">
    <property type="component" value="Chromosome 11"/>
</dbReference>
<evidence type="ECO:0000313" key="2">
    <source>
        <dbReference type="EnsemblPlants" id="OPUNC11G20030.1"/>
    </source>
</evidence>
<accession>A0A0E0MIE6</accession>
<organism evidence="2">
    <name type="scientific">Oryza punctata</name>
    <name type="common">Red rice</name>
    <dbReference type="NCBI Taxonomy" id="4537"/>
    <lineage>
        <taxon>Eukaryota</taxon>
        <taxon>Viridiplantae</taxon>
        <taxon>Streptophyta</taxon>
        <taxon>Embryophyta</taxon>
        <taxon>Tracheophyta</taxon>
        <taxon>Spermatophyta</taxon>
        <taxon>Magnoliopsida</taxon>
        <taxon>Liliopsida</taxon>
        <taxon>Poales</taxon>
        <taxon>Poaceae</taxon>
        <taxon>BOP clade</taxon>
        <taxon>Oryzoideae</taxon>
        <taxon>Oryzeae</taxon>
        <taxon>Oryzinae</taxon>
        <taxon>Oryza</taxon>
    </lineage>
</organism>
<reference evidence="2" key="1">
    <citation type="submission" date="2015-04" db="UniProtKB">
        <authorList>
            <consortium name="EnsemblPlants"/>
        </authorList>
    </citation>
    <scope>IDENTIFICATION</scope>
</reference>
<proteinExistence type="predicted"/>
<evidence type="ECO:0000256" key="1">
    <source>
        <dbReference type="SAM" id="MobiDB-lite"/>
    </source>
</evidence>
<sequence length="61" mass="6638">MACAHRISSIPSVRPATREHQPPPALRSSKQLIYCSSPVPPPAAARPCHGFSSFVPYNDHD</sequence>